<dbReference type="AlphaFoldDB" id="A0A0B3VXI5"/>
<organism evidence="1 2">
    <name type="scientific">Terrisporobacter othiniensis</name>
    <dbReference type="NCBI Taxonomy" id="1577792"/>
    <lineage>
        <taxon>Bacteria</taxon>
        <taxon>Bacillati</taxon>
        <taxon>Bacillota</taxon>
        <taxon>Clostridia</taxon>
        <taxon>Peptostreptococcales</taxon>
        <taxon>Peptostreptococcaceae</taxon>
        <taxon>Terrisporobacter</taxon>
    </lineage>
</organism>
<dbReference type="OrthoDB" id="1754647at2"/>
<dbReference type="Pfam" id="PF12646">
    <property type="entry name" value="DUF3783"/>
    <property type="match status" value="1"/>
</dbReference>
<evidence type="ECO:0000313" key="2">
    <source>
        <dbReference type="Proteomes" id="UP000031189"/>
    </source>
</evidence>
<dbReference type="RefSeq" id="WP_039679342.1">
    <property type="nucleotide sequence ID" value="NZ_JAWGXO010000021.1"/>
</dbReference>
<evidence type="ECO:0008006" key="3">
    <source>
        <dbReference type="Google" id="ProtNLM"/>
    </source>
</evidence>
<evidence type="ECO:0000313" key="1">
    <source>
        <dbReference type="EMBL" id="KHS57523.1"/>
    </source>
</evidence>
<sequence>MSFEKLNQSSISNIHDRSCIIIVNFNKKESSMIKNIGRLVGIKDCIFVDSKNGKTTIKDILNDNMSDDNEEVWTNKAIIFNNIAQLKINGFLDSLKKMKITRPMSAVVTDTTIDWTLNKLVYNLIQERKALKSGQTLNH</sequence>
<comment type="caution">
    <text evidence="1">The sequence shown here is derived from an EMBL/GenBank/DDBJ whole genome shotgun (WGS) entry which is preliminary data.</text>
</comment>
<keyword evidence="2" id="KW-1185">Reference proteome</keyword>
<proteinExistence type="predicted"/>
<dbReference type="STRING" id="1577792.QX51_07760"/>
<name>A0A0B3VXI5_9FIRM</name>
<protein>
    <recommendedName>
        <fullName evidence="3">DUF3783 domain-containing protein</fullName>
    </recommendedName>
</protein>
<dbReference type="InterPro" id="IPR016621">
    <property type="entry name" value="UCP014543"/>
</dbReference>
<gene>
    <name evidence="1" type="ORF">QX51_07760</name>
</gene>
<reference evidence="1 2" key="1">
    <citation type="submission" date="2014-12" db="EMBL/GenBank/DDBJ databases">
        <title>Draft genome sequence of Terrisporobacter sp. 08-306576, isolated from the blood culture of a bacteremia patient.</title>
        <authorList>
            <person name="Lund L.C."/>
            <person name="Sydenham T.V."/>
            <person name="Hogh S.V."/>
            <person name="Skov M.N."/>
            <person name="Kemp M."/>
            <person name="Justesen U.S."/>
        </authorList>
    </citation>
    <scope>NUCLEOTIDE SEQUENCE [LARGE SCALE GENOMIC DNA]</scope>
    <source>
        <strain evidence="1 2">08-306576</strain>
    </source>
</reference>
<dbReference type="EMBL" id="JWHR01000071">
    <property type="protein sequence ID" value="KHS57523.1"/>
    <property type="molecule type" value="Genomic_DNA"/>
</dbReference>
<dbReference type="Proteomes" id="UP000031189">
    <property type="component" value="Unassembled WGS sequence"/>
</dbReference>
<accession>A0A0B3VXI5</accession>